<evidence type="ECO:0000256" key="4">
    <source>
        <dbReference type="ARBA" id="ARBA00023136"/>
    </source>
</evidence>
<dbReference type="PANTHER" id="PTHR35814:SF1">
    <property type="entry name" value="GLUTATHIONE S-TRANSFERASE-RELATED"/>
    <property type="match status" value="1"/>
</dbReference>
<proteinExistence type="predicted"/>
<dbReference type="PANTHER" id="PTHR35814">
    <property type="match status" value="1"/>
</dbReference>
<keyword evidence="7" id="KW-1185">Reference proteome</keyword>
<evidence type="ECO:0000313" key="7">
    <source>
        <dbReference type="Proteomes" id="UP000245168"/>
    </source>
</evidence>
<accession>A0A2U2BUH4</accession>
<evidence type="ECO:0000256" key="3">
    <source>
        <dbReference type="ARBA" id="ARBA00022989"/>
    </source>
</evidence>
<feature type="transmembrane region" description="Helical" evidence="5">
    <location>
        <begin position="107"/>
        <end position="126"/>
    </location>
</feature>
<dbReference type="SUPFAM" id="SSF161084">
    <property type="entry name" value="MAPEG domain-like"/>
    <property type="match status" value="1"/>
</dbReference>
<sequence>MSALEAAGFYTAINLIILMVLALQVSLQRREAKVSLGDGGDEPLRRRIRVHANAAEWMPGALVGLVILALLDAPTLLIHGLGATLVVGRGLHAYGLGGSSESSFGRFTGTVLTMLVYLGLALALFWEAIS</sequence>
<evidence type="ECO:0000256" key="2">
    <source>
        <dbReference type="ARBA" id="ARBA00022692"/>
    </source>
</evidence>
<comment type="subcellular location">
    <subcellularLocation>
        <location evidence="1">Membrane</location>
    </subcellularLocation>
</comment>
<dbReference type="GO" id="GO:0016020">
    <property type="term" value="C:membrane"/>
    <property type="evidence" value="ECO:0007669"/>
    <property type="project" value="UniProtKB-SubCell"/>
</dbReference>
<keyword evidence="2 5" id="KW-0812">Transmembrane</keyword>
<evidence type="ECO:0000256" key="5">
    <source>
        <dbReference type="SAM" id="Phobius"/>
    </source>
</evidence>
<gene>
    <name evidence="6" type="ORF">DDZ18_08490</name>
</gene>
<organism evidence="6 7">
    <name type="scientific">Marinicauda salina</name>
    <dbReference type="NCBI Taxonomy" id="2135793"/>
    <lineage>
        <taxon>Bacteria</taxon>
        <taxon>Pseudomonadati</taxon>
        <taxon>Pseudomonadota</taxon>
        <taxon>Alphaproteobacteria</taxon>
        <taxon>Maricaulales</taxon>
        <taxon>Maricaulaceae</taxon>
        <taxon>Marinicauda</taxon>
    </lineage>
</organism>
<reference evidence="7" key="1">
    <citation type="submission" date="2018-05" db="EMBL/GenBank/DDBJ databases">
        <authorList>
            <person name="Liu B.-T."/>
        </authorList>
    </citation>
    <scope>NUCLEOTIDE SEQUENCE [LARGE SCALE GENOMIC DNA]</scope>
    <source>
        <strain evidence="7">WD6-1</strain>
    </source>
</reference>
<dbReference type="InterPro" id="IPR001129">
    <property type="entry name" value="Membr-assoc_MAPEG"/>
</dbReference>
<dbReference type="Proteomes" id="UP000245168">
    <property type="component" value="Unassembled WGS sequence"/>
</dbReference>
<keyword evidence="6" id="KW-0808">Transferase</keyword>
<protein>
    <submittedName>
        <fullName evidence="6">Glutathione S-transferase</fullName>
    </submittedName>
</protein>
<evidence type="ECO:0000313" key="6">
    <source>
        <dbReference type="EMBL" id="PWE17686.1"/>
    </source>
</evidence>
<dbReference type="InterPro" id="IPR023352">
    <property type="entry name" value="MAPEG-like_dom_sf"/>
</dbReference>
<name>A0A2U2BUH4_9PROT</name>
<feature type="transmembrane region" description="Helical" evidence="5">
    <location>
        <begin position="6"/>
        <end position="27"/>
    </location>
</feature>
<keyword evidence="4 5" id="KW-0472">Membrane</keyword>
<dbReference type="EMBL" id="QEXV01000003">
    <property type="protein sequence ID" value="PWE17686.1"/>
    <property type="molecule type" value="Genomic_DNA"/>
</dbReference>
<evidence type="ECO:0000256" key="1">
    <source>
        <dbReference type="ARBA" id="ARBA00004370"/>
    </source>
</evidence>
<dbReference type="RefSeq" id="WP_109252917.1">
    <property type="nucleotide sequence ID" value="NZ_QEXV01000003.1"/>
</dbReference>
<dbReference type="GO" id="GO:0016740">
    <property type="term" value="F:transferase activity"/>
    <property type="evidence" value="ECO:0007669"/>
    <property type="project" value="UniProtKB-KW"/>
</dbReference>
<dbReference type="AlphaFoldDB" id="A0A2U2BUH4"/>
<dbReference type="OrthoDB" id="7630838at2"/>
<dbReference type="Pfam" id="PF01124">
    <property type="entry name" value="MAPEG"/>
    <property type="match status" value="1"/>
</dbReference>
<keyword evidence="3 5" id="KW-1133">Transmembrane helix</keyword>
<dbReference type="Gene3D" id="1.20.120.550">
    <property type="entry name" value="Membrane associated eicosanoid/glutathione metabolism-like domain"/>
    <property type="match status" value="1"/>
</dbReference>
<comment type="caution">
    <text evidence="6">The sequence shown here is derived from an EMBL/GenBank/DDBJ whole genome shotgun (WGS) entry which is preliminary data.</text>
</comment>